<dbReference type="InterPro" id="IPR010987">
    <property type="entry name" value="Glutathione-S-Trfase_C-like"/>
</dbReference>
<evidence type="ECO:0000313" key="2">
    <source>
        <dbReference type="EMBL" id="CAE0369130.1"/>
    </source>
</evidence>
<proteinExistence type="predicted"/>
<dbReference type="SUPFAM" id="SSF47616">
    <property type="entry name" value="GST C-terminal domain-like"/>
    <property type="match status" value="1"/>
</dbReference>
<organism evidence="2">
    <name type="scientific">Aureoumbra lagunensis</name>
    <dbReference type="NCBI Taxonomy" id="44058"/>
    <lineage>
        <taxon>Eukaryota</taxon>
        <taxon>Sar</taxon>
        <taxon>Stramenopiles</taxon>
        <taxon>Ochrophyta</taxon>
        <taxon>Pelagophyceae</taxon>
        <taxon>Pelagomonadales</taxon>
        <taxon>Aureoumbra</taxon>
    </lineage>
</organism>
<dbReference type="PROSITE" id="PS50405">
    <property type="entry name" value="GST_CTER"/>
    <property type="match status" value="1"/>
</dbReference>
<feature type="domain" description="GST C-terminal" evidence="1">
    <location>
        <begin position="6"/>
        <end position="139"/>
    </location>
</feature>
<name>A0A7S3K0P9_9STRA</name>
<protein>
    <recommendedName>
        <fullName evidence="1">GST C-terminal domain-containing protein</fullName>
    </recommendedName>
</protein>
<sequence>MIQLPTGQVVAQTPAILNVLGTTFGLCGQTVEQQIACQQCVLDVDDIFSEVIQKKWEGKKERADKWFALLESKLTKSKFLVCDEPTVADFHGVFAFEWVLVKYEGDFKAFPKLTQWWTAINDYPPVKDMRASGIKMIPT</sequence>
<accession>A0A7S3K0P9</accession>
<reference evidence="2" key="1">
    <citation type="submission" date="2021-01" db="EMBL/GenBank/DDBJ databases">
        <authorList>
            <person name="Corre E."/>
            <person name="Pelletier E."/>
            <person name="Niang G."/>
            <person name="Scheremetjew M."/>
            <person name="Finn R."/>
            <person name="Kale V."/>
            <person name="Holt S."/>
            <person name="Cochrane G."/>
            <person name="Meng A."/>
            <person name="Brown T."/>
            <person name="Cohen L."/>
        </authorList>
    </citation>
    <scope>NUCLEOTIDE SEQUENCE</scope>
    <source>
        <strain evidence="2">CCMP1510</strain>
    </source>
</reference>
<dbReference type="AlphaFoldDB" id="A0A7S3K0P9"/>
<evidence type="ECO:0000259" key="1">
    <source>
        <dbReference type="PROSITE" id="PS50405"/>
    </source>
</evidence>
<dbReference type="Pfam" id="PF00043">
    <property type="entry name" value="GST_C"/>
    <property type="match status" value="1"/>
</dbReference>
<dbReference type="Gene3D" id="1.20.1050.130">
    <property type="match status" value="1"/>
</dbReference>
<dbReference type="EMBL" id="HBIJ01014750">
    <property type="protein sequence ID" value="CAE0369130.1"/>
    <property type="molecule type" value="Transcribed_RNA"/>
</dbReference>
<dbReference type="InterPro" id="IPR036282">
    <property type="entry name" value="Glutathione-S-Trfase_C_sf"/>
</dbReference>
<dbReference type="InterPro" id="IPR004046">
    <property type="entry name" value="GST_C"/>
</dbReference>
<gene>
    <name evidence="2" type="ORF">ALAG00032_LOCUS9893</name>
</gene>